<comment type="similarity">
    <text evidence="2 12">Belongs to the MYST (SAS/MOZ) family.</text>
</comment>
<name>I7LUB5_TETTS</name>
<feature type="domain" description="MYST-type HAT" evidence="14">
    <location>
        <begin position="144"/>
        <end position="421"/>
    </location>
</feature>
<reference evidence="16" key="1">
    <citation type="journal article" date="2006" name="PLoS Biol.">
        <title>Macronuclear genome sequence of the ciliate Tetrahymena thermophila, a model eukaryote.</title>
        <authorList>
            <person name="Eisen J.A."/>
            <person name="Coyne R.S."/>
            <person name="Wu M."/>
            <person name="Wu D."/>
            <person name="Thiagarajan M."/>
            <person name="Wortman J.R."/>
            <person name="Badger J.H."/>
            <person name="Ren Q."/>
            <person name="Amedeo P."/>
            <person name="Jones K.M."/>
            <person name="Tallon L.J."/>
            <person name="Delcher A.L."/>
            <person name="Salzberg S.L."/>
            <person name="Silva J.C."/>
            <person name="Haas B.J."/>
            <person name="Majoros W.H."/>
            <person name="Farzad M."/>
            <person name="Carlton J.M."/>
            <person name="Smith R.K. Jr."/>
            <person name="Garg J."/>
            <person name="Pearlman R.E."/>
            <person name="Karrer K.M."/>
            <person name="Sun L."/>
            <person name="Manning G."/>
            <person name="Elde N.C."/>
            <person name="Turkewitz A.P."/>
            <person name="Asai D.J."/>
            <person name="Wilkes D.E."/>
            <person name="Wang Y."/>
            <person name="Cai H."/>
            <person name="Collins K."/>
            <person name="Stewart B.A."/>
            <person name="Lee S.R."/>
            <person name="Wilamowska K."/>
            <person name="Weinberg Z."/>
            <person name="Ruzzo W.L."/>
            <person name="Wloga D."/>
            <person name="Gaertig J."/>
            <person name="Frankel J."/>
            <person name="Tsao C.-C."/>
            <person name="Gorovsky M.A."/>
            <person name="Keeling P.J."/>
            <person name="Waller R.F."/>
            <person name="Patron N.J."/>
            <person name="Cherry J.M."/>
            <person name="Stover N.A."/>
            <person name="Krieger C.J."/>
            <person name="del Toro C."/>
            <person name="Ryder H.F."/>
            <person name="Williamson S.C."/>
            <person name="Barbeau R.A."/>
            <person name="Hamilton E.P."/>
            <person name="Orias E."/>
        </authorList>
    </citation>
    <scope>NUCLEOTIDE SEQUENCE [LARGE SCALE GENOMIC DNA]</scope>
    <source>
        <strain evidence="16">SB210</strain>
    </source>
</reference>
<dbReference type="OrthoDB" id="787137at2759"/>
<proteinExistence type="inferred from homology"/>
<dbReference type="InterPro" id="IPR016181">
    <property type="entry name" value="Acyl_CoA_acyltransferase"/>
</dbReference>
<dbReference type="InterPro" id="IPR050603">
    <property type="entry name" value="MYST_HAT"/>
</dbReference>
<evidence type="ECO:0000256" key="6">
    <source>
        <dbReference type="ARBA" id="ARBA00022771"/>
    </source>
</evidence>
<evidence type="ECO:0000259" key="14">
    <source>
        <dbReference type="PROSITE" id="PS51726"/>
    </source>
</evidence>
<keyword evidence="7" id="KW-0862">Zinc</keyword>
<organism evidence="15 16">
    <name type="scientific">Tetrahymena thermophila (strain SB210)</name>
    <dbReference type="NCBI Taxonomy" id="312017"/>
    <lineage>
        <taxon>Eukaryota</taxon>
        <taxon>Sar</taxon>
        <taxon>Alveolata</taxon>
        <taxon>Ciliophora</taxon>
        <taxon>Intramacronucleata</taxon>
        <taxon>Oligohymenophorea</taxon>
        <taxon>Hymenostomatida</taxon>
        <taxon>Tetrahymenina</taxon>
        <taxon>Tetrahymenidae</taxon>
        <taxon>Tetrahymena</taxon>
    </lineage>
</organism>
<comment type="subcellular location">
    <subcellularLocation>
        <location evidence="1 12">Nucleus</location>
    </subcellularLocation>
</comment>
<evidence type="ECO:0000313" key="15">
    <source>
        <dbReference type="EMBL" id="EAR90968.2"/>
    </source>
</evidence>
<dbReference type="PROSITE" id="PS51726">
    <property type="entry name" value="MYST_HAT"/>
    <property type="match status" value="1"/>
</dbReference>
<evidence type="ECO:0000256" key="7">
    <source>
        <dbReference type="ARBA" id="ARBA00022833"/>
    </source>
</evidence>
<keyword evidence="4" id="KW-0808">Transferase</keyword>
<keyword evidence="16" id="KW-1185">Reference proteome</keyword>
<dbReference type="Pfam" id="PF11717">
    <property type="entry name" value="Tudor-knot"/>
    <property type="match status" value="1"/>
</dbReference>
<dbReference type="FunFam" id="3.40.630.30:FF:000002">
    <property type="entry name" value="Histone acetyltransferase"/>
    <property type="match status" value="1"/>
</dbReference>
<dbReference type="EC" id="2.3.1.48" evidence="3 12"/>
<dbReference type="GO" id="GO:0003712">
    <property type="term" value="F:transcription coregulator activity"/>
    <property type="evidence" value="ECO:0007669"/>
    <property type="project" value="TreeGrafter"/>
</dbReference>
<dbReference type="GO" id="GO:0005634">
    <property type="term" value="C:nucleus"/>
    <property type="evidence" value="ECO:0007669"/>
    <property type="project" value="UniProtKB-SubCell"/>
</dbReference>
<dbReference type="GO" id="GO:0004402">
    <property type="term" value="F:histone acetyltransferase activity"/>
    <property type="evidence" value="ECO:0007669"/>
    <property type="project" value="InterPro"/>
</dbReference>
<evidence type="ECO:0000256" key="8">
    <source>
        <dbReference type="ARBA" id="ARBA00022853"/>
    </source>
</evidence>
<dbReference type="GO" id="GO:0008270">
    <property type="term" value="F:zinc ion binding"/>
    <property type="evidence" value="ECO:0007669"/>
    <property type="project" value="UniProtKB-KW"/>
</dbReference>
<dbReference type="Pfam" id="PF01853">
    <property type="entry name" value="MOZ_SAS"/>
    <property type="match status" value="1"/>
</dbReference>
<keyword evidence="10 12" id="KW-0539">Nucleus</keyword>
<dbReference type="InterPro" id="IPR025995">
    <property type="entry name" value="Tudor-knot"/>
</dbReference>
<dbReference type="PANTHER" id="PTHR10615:SF161">
    <property type="entry name" value="HISTONE ACETYLTRANSFERASE KAT7"/>
    <property type="match status" value="1"/>
</dbReference>
<dbReference type="RefSeq" id="XP_001011213.2">
    <property type="nucleotide sequence ID" value="XM_001011213.2"/>
</dbReference>
<evidence type="ECO:0000256" key="13">
    <source>
        <dbReference type="SAM" id="MobiDB-lite"/>
    </source>
</evidence>
<feature type="compositionally biased region" description="Acidic residues" evidence="13">
    <location>
        <begin position="124"/>
        <end position="133"/>
    </location>
</feature>
<comment type="catalytic activity">
    <reaction evidence="12">
        <text>L-lysyl-[protein] + acetyl-CoA = N(6)-acetyl-L-lysyl-[protein] + CoA + H(+)</text>
        <dbReference type="Rhea" id="RHEA:45948"/>
        <dbReference type="Rhea" id="RHEA-COMP:9752"/>
        <dbReference type="Rhea" id="RHEA-COMP:10731"/>
        <dbReference type="ChEBI" id="CHEBI:15378"/>
        <dbReference type="ChEBI" id="CHEBI:29969"/>
        <dbReference type="ChEBI" id="CHEBI:57287"/>
        <dbReference type="ChEBI" id="CHEBI:57288"/>
        <dbReference type="ChEBI" id="CHEBI:61930"/>
        <dbReference type="EC" id="2.3.1.48"/>
    </reaction>
</comment>
<dbReference type="STRING" id="312017.I7LUB5"/>
<dbReference type="Gene3D" id="3.30.60.60">
    <property type="entry name" value="N-acetyl transferase-like"/>
    <property type="match status" value="1"/>
</dbReference>
<dbReference type="FunCoup" id="I7LUB5">
    <property type="interactions" value="20"/>
</dbReference>
<dbReference type="AlphaFoldDB" id="I7LUB5"/>
<dbReference type="InParanoid" id="I7LUB5"/>
<evidence type="ECO:0000256" key="5">
    <source>
        <dbReference type="ARBA" id="ARBA00022723"/>
    </source>
</evidence>
<keyword evidence="8" id="KW-0156">Chromatin regulator</keyword>
<feature type="active site" description="Proton donor/acceptor" evidence="11">
    <location>
        <position position="324"/>
    </location>
</feature>
<evidence type="ECO:0000313" key="16">
    <source>
        <dbReference type="Proteomes" id="UP000009168"/>
    </source>
</evidence>
<accession>I7LUB5</accession>
<dbReference type="EMBL" id="GG662793">
    <property type="protein sequence ID" value="EAR90968.2"/>
    <property type="molecule type" value="Genomic_DNA"/>
</dbReference>
<evidence type="ECO:0000256" key="2">
    <source>
        <dbReference type="ARBA" id="ARBA00010107"/>
    </source>
</evidence>
<dbReference type="Proteomes" id="UP000009168">
    <property type="component" value="Unassembled WGS sequence"/>
</dbReference>
<protein>
    <recommendedName>
        <fullName evidence="3 12">Histone acetyltransferase</fullName>
        <ecNumber evidence="3 12">2.3.1.48</ecNumber>
    </recommendedName>
</protein>
<dbReference type="GeneID" id="7836630"/>
<keyword evidence="6" id="KW-0863">Zinc-finger</keyword>
<gene>
    <name evidence="15" type="ORF">TTHERM_00145730</name>
</gene>
<evidence type="ECO:0000256" key="11">
    <source>
        <dbReference type="PIRSR" id="PIRSR602717-51"/>
    </source>
</evidence>
<dbReference type="eggNOG" id="KOG2793">
    <property type="taxonomic scope" value="Eukaryota"/>
</dbReference>
<dbReference type="GO" id="GO:0000785">
    <property type="term" value="C:chromatin"/>
    <property type="evidence" value="ECO:0007669"/>
    <property type="project" value="TreeGrafter"/>
</dbReference>
<evidence type="ECO:0000256" key="12">
    <source>
        <dbReference type="RuleBase" id="RU361211"/>
    </source>
</evidence>
<dbReference type="Gene3D" id="2.30.30.140">
    <property type="match status" value="1"/>
</dbReference>
<keyword evidence="9" id="KW-0007">Acetylation</keyword>
<dbReference type="FunFam" id="3.30.60.60:FF:000001">
    <property type="entry name" value="Histone acetyltransferase"/>
    <property type="match status" value="1"/>
</dbReference>
<dbReference type="Gene3D" id="1.10.10.10">
    <property type="entry name" value="Winged helix-like DNA-binding domain superfamily/Winged helix DNA-binding domain"/>
    <property type="match status" value="1"/>
</dbReference>
<evidence type="ECO:0000256" key="3">
    <source>
        <dbReference type="ARBA" id="ARBA00013184"/>
    </source>
</evidence>
<feature type="region of interest" description="Disordered" evidence="13">
    <location>
        <begin position="109"/>
        <end position="133"/>
    </location>
</feature>
<evidence type="ECO:0000256" key="1">
    <source>
        <dbReference type="ARBA" id="ARBA00004123"/>
    </source>
</evidence>
<dbReference type="CDD" id="cd04301">
    <property type="entry name" value="NAT_SF"/>
    <property type="match status" value="1"/>
</dbReference>
<dbReference type="Gene3D" id="3.40.630.30">
    <property type="match status" value="1"/>
</dbReference>
<evidence type="ECO:0000256" key="10">
    <source>
        <dbReference type="ARBA" id="ARBA00023242"/>
    </source>
</evidence>
<dbReference type="KEGG" id="tet:TTHERM_00145730"/>
<evidence type="ECO:0000256" key="4">
    <source>
        <dbReference type="ARBA" id="ARBA00022679"/>
    </source>
</evidence>
<dbReference type="InterPro" id="IPR002717">
    <property type="entry name" value="HAT_MYST-type"/>
</dbReference>
<dbReference type="SUPFAM" id="SSF55729">
    <property type="entry name" value="Acyl-CoA N-acyltransferases (Nat)"/>
    <property type="match status" value="1"/>
</dbReference>
<dbReference type="GO" id="GO:0003682">
    <property type="term" value="F:chromatin binding"/>
    <property type="evidence" value="ECO:0007669"/>
    <property type="project" value="TreeGrafter"/>
</dbReference>
<dbReference type="GO" id="GO:0006357">
    <property type="term" value="P:regulation of transcription by RNA polymerase II"/>
    <property type="evidence" value="ECO:0007669"/>
    <property type="project" value="TreeGrafter"/>
</dbReference>
<dbReference type="PANTHER" id="PTHR10615">
    <property type="entry name" value="HISTONE ACETYLTRANSFERASE"/>
    <property type="match status" value="1"/>
</dbReference>
<evidence type="ECO:0000256" key="9">
    <source>
        <dbReference type="ARBA" id="ARBA00022990"/>
    </source>
</evidence>
<dbReference type="InterPro" id="IPR016197">
    <property type="entry name" value="Chromo-like_dom_sf"/>
</dbReference>
<dbReference type="InterPro" id="IPR040706">
    <property type="entry name" value="Zf-MYST"/>
</dbReference>
<dbReference type="eggNOG" id="KOG2747">
    <property type="taxonomic scope" value="Eukaryota"/>
</dbReference>
<dbReference type="SUPFAM" id="SSF54160">
    <property type="entry name" value="Chromo domain-like"/>
    <property type="match status" value="1"/>
</dbReference>
<dbReference type="Pfam" id="PF17772">
    <property type="entry name" value="zf-MYST"/>
    <property type="match status" value="1"/>
</dbReference>
<sequence>MAAKRKGKGKEALGKELGDKKQILNINLNQIYEGALDSNYYVIATMKNGQKAKARIIECRESKDFDGKKERNDYSYDYYCHFEGFNRRNDQWVTRAKIELTNELYSDQHLKKKKKGEDQKQDKEENDEHEGMDEASLQAHMIATKVKTIERIQIGKYSCETWYYSPYPKGYHNLEALYICEFCLSFYITQNELDRHKKICKLTHPPGDEIYRDDTRKQSVSMFEVDGKKNQVYTENLGYLSKLFLDHKNLYYSLDPFLIYVFCENDEEGSHIVGYFSKWKECPNGFNLSCILVLPCHQRKGYGKFLISFSYELSLIEGKVGTPERPLSDLGRVSYLSWWSQRIIEYIKSKPADFNFSIQDITRETGIMEKDIIWTCEQKNMIKYAQGQVIICTDMNYLNKIYKDAGQPGVPVHPHLMRWMPFRFKWDKEVQIATYSQQYSVDKFLQAPIEQSNSLQQQSKPKLTPKPQ</sequence>
<keyword evidence="5" id="KW-0479">Metal-binding</keyword>
<dbReference type="InterPro" id="IPR036388">
    <property type="entry name" value="WH-like_DNA-bd_sf"/>
</dbReference>